<sequence>MKKKLFYPALCLLALSVMIACNKKDETYEPTYVLTSTSNTDNQVVDSFIYSSGARLAKYIHYNYASTGGSSTLTENYTYDGQGRVSTIHAIYAHPSSTHEDDYNIVYERDSVRIFSNNPAKREMVRFGIQNGLFSAYKVDLTWSNGNMHNDISFSYDGKNVNVITSKYNNTLSAMNIEYFDVKNPFYDLSSINPFVGMFLELNAPNNGLILPMFSPERLSPNAVKSVYGQAPYAYGFYYVIDAESRLPLHQIRVTSFQGRETLDTVLYRYRGL</sequence>
<feature type="chain" id="PRO_5016257400" description="YD repeat-containing protein" evidence="1">
    <location>
        <begin position="21"/>
        <end position="273"/>
    </location>
</feature>
<keyword evidence="1" id="KW-0732">Signal</keyword>
<dbReference type="RefSeq" id="WP_111597394.1">
    <property type="nucleotide sequence ID" value="NZ_QLLL01000003.1"/>
</dbReference>
<name>A0A327QQH9_9BACT</name>
<evidence type="ECO:0000313" key="3">
    <source>
        <dbReference type="Proteomes" id="UP000249547"/>
    </source>
</evidence>
<dbReference type="PROSITE" id="PS51257">
    <property type="entry name" value="PROKAR_LIPOPROTEIN"/>
    <property type="match status" value="1"/>
</dbReference>
<keyword evidence="3" id="KW-1185">Reference proteome</keyword>
<organism evidence="2 3">
    <name type="scientific">Chitinophaga skermanii</name>
    <dbReference type="NCBI Taxonomy" id="331697"/>
    <lineage>
        <taxon>Bacteria</taxon>
        <taxon>Pseudomonadati</taxon>
        <taxon>Bacteroidota</taxon>
        <taxon>Chitinophagia</taxon>
        <taxon>Chitinophagales</taxon>
        <taxon>Chitinophagaceae</taxon>
        <taxon>Chitinophaga</taxon>
    </lineage>
</organism>
<reference evidence="2 3" key="1">
    <citation type="submission" date="2018-06" db="EMBL/GenBank/DDBJ databases">
        <title>Genomic Encyclopedia of Archaeal and Bacterial Type Strains, Phase II (KMG-II): from individual species to whole genera.</title>
        <authorList>
            <person name="Goeker M."/>
        </authorList>
    </citation>
    <scope>NUCLEOTIDE SEQUENCE [LARGE SCALE GENOMIC DNA]</scope>
    <source>
        <strain evidence="2 3">DSM 23857</strain>
    </source>
</reference>
<protein>
    <recommendedName>
        <fullName evidence="4">YD repeat-containing protein</fullName>
    </recommendedName>
</protein>
<evidence type="ECO:0000256" key="1">
    <source>
        <dbReference type="SAM" id="SignalP"/>
    </source>
</evidence>
<accession>A0A327QQH9</accession>
<comment type="caution">
    <text evidence="2">The sequence shown here is derived from an EMBL/GenBank/DDBJ whole genome shotgun (WGS) entry which is preliminary data.</text>
</comment>
<gene>
    <name evidence="2" type="ORF">LX64_01936</name>
</gene>
<evidence type="ECO:0000313" key="2">
    <source>
        <dbReference type="EMBL" id="RAJ06809.1"/>
    </source>
</evidence>
<proteinExistence type="predicted"/>
<dbReference type="OrthoDB" id="791845at2"/>
<evidence type="ECO:0008006" key="4">
    <source>
        <dbReference type="Google" id="ProtNLM"/>
    </source>
</evidence>
<dbReference type="EMBL" id="QLLL01000003">
    <property type="protein sequence ID" value="RAJ06809.1"/>
    <property type="molecule type" value="Genomic_DNA"/>
</dbReference>
<dbReference type="AlphaFoldDB" id="A0A327QQH9"/>
<feature type="signal peptide" evidence="1">
    <location>
        <begin position="1"/>
        <end position="20"/>
    </location>
</feature>
<dbReference type="Proteomes" id="UP000249547">
    <property type="component" value="Unassembled WGS sequence"/>
</dbReference>